<feature type="region of interest" description="Disordered" evidence="1">
    <location>
        <begin position="1"/>
        <end position="51"/>
    </location>
</feature>
<gene>
    <name evidence="2" type="ORF">IPOD504_LOCUS148</name>
</gene>
<evidence type="ECO:0000313" key="2">
    <source>
        <dbReference type="EMBL" id="CAH2034475.1"/>
    </source>
</evidence>
<keyword evidence="3" id="KW-1185">Reference proteome</keyword>
<feature type="compositionally biased region" description="Basic and acidic residues" evidence="1">
    <location>
        <begin position="18"/>
        <end position="32"/>
    </location>
</feature>
<organism evidence="2 3">
    <name type="scientific">Iphiclides podalirius</name>
    <name type="common">scarce swallowtail</name>
    <dbReference type="NCBI Taxonomy" id="110791"/>
    <lineage>
        <taxon>Eukaryota</taxon>
        <taxon>Metazoa</taxon>
        <taxon>Ecdysozoa</taxon>
        <taxon>Arthropoda</taxon>
        <taxon>Hexapoda</taxon>
        <taxon>Insecta</taxon>
        <taxon>Pterygota</taxon>
        <taxon>Neoptera</taxon>
        <taxon>Endopterygota</taxon>
        <taxon>Lepidoptera</taxon>
        <taxon>Glossata</taxon>
        <taxon>Ditrysia</taxon>
        <taxon>Papilionoidea</taxon>
        <taxon>Papilionidae</taxon>
        <taxon>Papilioninae</taxon>
        <taxon>Iphiclides</taxon>
    </lineage>
</organism>
<name>A0ABN8HSB5_9NEOP</name>
<evidence type="ECO:0000313" key="3">
    <source>
        <dbReference type="Proteomes" id="UP000837857"/>
    </source>
</evidence>
<evidence type="ECO:0000256" key="1">
    <source>
        <dbReference type="SAM" id="MobiDB-lite"/>
    </source>
</evidence>
<feature type="non-terminal residue" evidence="2">
    <location>
        <position position="68"/>
    </location>
</feature>
<reference evidence="2" key="1">
    <citation type="submission" date="2022-03" db="EMBL/GenBank/DDBJ databases">
        <authorList>
            <person name="Martin H S."/>
        </authorList>
    </citation>
    <scope>NUCLEOTIDE SEQUENCE</scope>
</reference>
<sequence length="68" mass="6989">MAIVASRVHARSGGGGNTREKNRARSKNELRTSETPSVIGARETGTASGSMYPAVRCGGVGLAGARRC</sequence>
<proteinExistence type="predicted"/>
<dbReference type="Proteomes" id="UP000837857">
    <property type="component" value="Chromosome 1"/>
</dbReference>
<protein>
    <submittedName>
        <fullName evidence="2">Uncharacterized protein</fullName>
    </submittedName>
</protein>
<dbReference type="EMBL" id="OW152813">
    <property type="protein sequence ID" value="CAH2034475.1"/>
    <property type="molecule type" value="Genomic_DNA"/>
</dbReference>
<accession>A0ABN8HSB5</accession>